<keyword evidence="9" id="KW-1185">Reference proteome</keyword>
<dbReference type="PROSITE" id="PS50157">
    <property type="entry name" value="ZINC_FINGER_C2H2_2"/>
    <property type="match status" value="1"/>
</dbReference>
<evidence type="ECO:0000313" key="8">
    <source>
        <dbReference type="EMBL" id="OXA54687.1"/>
    </source>
</evidence>
<keyword evidence="4" id="KW-0862">Zinc</keyword>
<sequence length="358" mass="40261">MSPVKSCLFCPQVPTSFTNFQESNDPIKKTINFLAKILSVGDHLLGDVKNLIRNGGTTSFCSQCALIISQVGHIYRKLAPLIDKIEQNLISKGQILVKEGSEGEEIAVKCEVEEGTHIQDVLEDDDDMDDGQGDAAWRSKSLHRPPTRTVSGQKTSRLEVANYTRMSPLPHLLVFHDKPHLHVETCPKSVTSPANPHLPVCRDVFILKSLYNAHILLHETQTPVVCTICDKNKTFPSGSAYLAHKSSWHCKPRTRKADPPPPPSRPPKIKKPSKRECPTCGKIYFRQARFQMHVRSHLSIKERRKKPTCEFCPFSIISSENMAIHVITTHEVDPNLGKVWNCGLCEKGFVSRVVFHRH</sequence>
<dbReference type="PANTHER" id="PTHR24409">
    <property type="entry name" value="ZINC FINGER PROTEIN 142"/>
    <property type="match status" value="1"/>
</dbReference>
<dbReference type="GO" id="GO:0000977">
    <property type="term" value="F:RNA polymerase II transcription regulatory region sequence-specific DNA binding"/>
    <property type="evidence" value="ECO:0007669"/>
    <property type="project" value="TreeGrafter"/>
</dbReference>
<dbReference type="InterPro" id="IPR036236">
    <property type="entry name" value="Znf_C2H2_sf"/>
</dbReference>
<evidence type="ECO:0000256" key="3">
    <source>
        <dbReference type="ARBA" id="ARBA00022771"/>
    </source>
</evidence>
<feature type="compositionally biased region" description="Acidic residues" evidence="6">
    <location>
        <begin position="123"/>
        <end position="132"/>
    </location>
</feature>
<dbReference type="GO" id="GO:0008270">
    <property type="term" value="F:zinc ion binding"/>
    <property type="evidence" value="ECO:0007669"/>
    <property type="project" value="UniProtKB-KW"/>
</dbReference>
<evidence type="ECO:0000256" key="5">
    <source>
        <dbReference type="PROSITE-ProRule" id="PRU00042"/>
    </source>
</evidence>
<dbReference type="GO" id="GO:0005634">
    <property type="term" value="C:nucleus"/>
    <property type="evidence" value="ECO:0007669"/>
    <property type="project" value="TreeGrafter"/>
</dbReference>
<dbReference type="SUPFAM" id="SSF57667">
    <property type="entry name" value="beta-beta-alpha zinc fingers"/>
    <property type="match status" value="1"/>
</dbReference>
<feature type="region of interest" description="Disordered" evidence="6">
    <location>
        <begin position="123"/>
        <end position="153"/>
    </location>
</feature>
<evidence type="ECO:0000256" key="6">
    <source>
        <dbReference type="SAM" id="MobiDB-lite"/>
    </source>
</evidence>
<dbReference type="Pfam" id="PF00096">
    <property type="entry name" value="zf-C2H2"/>
    <property type="match status" value="1"/>
</dbReference>
<proteinExistence type="predicted"/>
<dbReference type="Proteomes" id="UP000198287">
    <property type="component" value="Unassembled WGS sequence"/>
</dbReference>
<feature type="region of interest" description="Disordered" evidence="6">
    <location>
        <begin position="247"/>
        <end position="276"/>
    </location>
</feature>
<evidence type="ECO:0000313" key="9">
    <source>
        <dbReference type="Proteomes" id="UP000198287"/>
    </source>
</evidence>
<dbReference type="EMBL" id="LNIX01000005">
    <property type="protein sequence ID" value="OXA54687.1"/>
    <property type="molecule type" value="Genomic_DNA"/>
</dbReference>
<evidence type="ECO:0000259" key="7">
    <source>
        <dbReference type="PROSITE" id="PS50157"/>
    </source>
</evidence>
<protein>
    <recommendedName>
        <fullName evidence="7">C2H2-type domain-containing protein</fullName>
    </recommendedName>
</protein>
<evidence type="ECO:0000256" key="1">
    <source>
        <dbReference type="ARBA" id="ARBA00022723"/>
    </source>
</evidence>
<feature type="domain" description="C2H2-type" evidence="7">
    <location>
        <begin position="275"/>
        <end position="302"/>
    </location>
</feature>
<dbReference type="PROSITE" id="PS00028">
    <property type="entry name" value="ZINC_FINGER_C2H2_1"/>
    <property type="match status" value="1"/>
</dbReference>
<dbReference type="SMART" id="SM00355">
    <property type="entry name" value="ZnF_C2H2"/>
    <property type="match status" value="3"/>
</dbReference>
<dbReference type="InterPro" id="IPR013087">
    <property type="entry name" value="Znf_C2H2_type"/>
</dbReference>
<keyword evidence="1" id="KW-0479">Metal-binding</keyword>
<name>A0A226ECC7_FOLCA</name>
<reference evidence="8 9" key="1">
    <citation type="submission" date="2015-12" db="EMBL/GenBank/DDBJ databases">
        <title>The genome of Folsomia candida.</title>
        <authorList>
            <person name="Faddeeva A."/>
            <person name="Derks M.F."/>
            <person name="Anvar Y."/>
            <person name="Smit S."/>
            <person name="Van Straalen N."/>
            <person name="Roelofs D."/>
        </authorList>
    </citation>
    <scope>NUCLEOTIDE SEQUENCE [LARGE SCALE GENOMIC DNA]</scope>
    <source>
        <strain evidence="8 9">VU population</strain>
        <tissue evidence="8">Whole body</tissue>
    </source>
</reference>
<dbReference type="GO" id="GO:0000981">
    <property type="term" value="F:DNA-binding transcription factor activity, RNA polymerase II-specific"/>
    <property type="evidence" value="ECO:0007669"/>
    <property type="project" value="TreeGrafter"/>
</dbReference>
<evidence type="ECO:0000256" key="2">
    <source>
        <dbReference type="ARBA" id="ARBA00022737"/>
    </source>
</evidence>
<evidence type="ECO:0000256" key="4">
    <source>
        <dbReference type="ARBA" id="ARBA00022833"/>
    </source>
</evidence>
<keyword evidence="3 5" id="KW-0863">Zinc-finger</keyword>
<organism evidence="8 9">
    <name type="scientific">Folsomia candida</name>
    <name type="common">Springtail</name>
    <dbReference type="NCBI Taxonomy" id="158441"/>
    <lineage>
        <taxon>Eukaryota</taxon>
        <taxon>Metazoa</taxon>
        <taxon>Ecdysozoa</taxon>
        <taxon>Arthropoda</taxon>
        <taxon>Hexapoda</taxon>
        <taxon>Collembola</taxon>
        <taxon>Entomobryomorpha</taxon>
        <taxon>Isotomoidea</taxon>
        <taxon>Isotomidae</taxon>
        <taxon>Proisotominae</taxon>
        <taxon>Folsomia</taxon>
    </lineage>
</organism>
<accession>A0A226ECC7</accession>
<keyword evidence="2" id="KW-0677">Repeat</keyword>
<dbReference type="PANTHER" id="PTHR24409:SF295">
    <property type="entry name" value="AZ2-RELATED"/>
    <property type="match status" value="1"/>
</dbReference>
<dbReference type="Gene3D" id="3.30.160.60">
    <property type="entry name" value="Classic Zinc Finger"/>
    <property type="match status" value="1"/>
</dbReference>
<dbReference type="AlphaFoldDB" id="A0A226ECC7"/>
<comment type="caution">
    <text evidence="8">The sequence shown here is derived from an EMBL/GenBank/DDBJ whole genome shotgun (WGS) entry which is preliminary data.</text>
</comment>
<gene>
    <name evidence="8" type="ORF">Fcan01_11588</name>
</gene>